<gene>
    <name evidence="2" type="ORF">B7C62_20435</name>
</gene>
<proteinExistence type="predicted"/>
<organism evidence="2 3">
    <name type="scientific">Kitasatospora albolonga</name>
    <dbReference type="NCBI Taxonomy" id="68173"/>
    <lineage>
        <taxon>Bacteria</taxon>
        <taxon>Bacillati</taxon>
        <taxon>Actinomycetota</taxon>
        <taxon>Actinomycetes</taxon>
        <taxon>Kitasatosporales</taxon>
        <taxon>Streptomycetaceae</taxon>
        <taxon>Kitasatospora</taxon>
    </lineage>
</organism>
<dbReference type="InterPro" id="IPR041698">
    <property type="entry name" value="Methyltransf_25"/>
</dbReference>
<protein>
    <submittedName>
        <fullName evidence="2">SAM-dependent methyltransferase</fullName>
    </submittedName>
</protein>
<dbReference type="Proteomes" id="UP000192251">
    <property type="component" value="Chromosome"/>
</dbReference>
<keyword evidence="2" id="KW-0808">Transferase</keyword>
<evidence type="ECO:0000313" key="3">
    <source>
        <dbReference type="Proteomes" id="UP000192251"/>
    </source>
</evidence>
<dbReference type="AlphaFoldDB" id="A0ABC8BVI2"/>
<keyword evidence="3" id="KW-1185">Reference proteome</keyword>
<reference evidence="2 3" key="1">
    <citation type="submission" date="2017-04" db="EMBL/GenBank/DDBJ databases">
        <title>The complete genome sequence of Streptomyces albolongus YIM 101047, the producer of novel bafilomycins and novel odoriferous sesquiterpenoids.</title>
        <authorList>
            <person name="Yin M."/>
            <person name="Jiang Y."/>
        </authorList>
    </citation>
    <scope>NUCLEOTIDE SEQUENCE [LARGE SCALE GENOMIC DNA]</scope>
    <source>
        <strain evidence="2 3">YIM 101047</strain>
    </source>
</reference>
<dbReference type="GO" id="GO:0032259">
    <property type="term" value="P:methylation"/>
    <property type="evidence" value="ECO:0007669"/>
    <property type="project" value="UniProtKB-KW"/>
</dbReference>
<dbReference type="CDD" id="cd02440">
    <property type="entry name" value="AdoMet_MTases"/>
    <property type="match status" value="1"/>
</dbReference>
<sequence length="243" mass="26234">MTASEPPSPPDFLRATRRSYDAIAGEYARWTRDELAAKPLERGLLAVFAERAAADGGGLPVADVGCGTGRVTAHLHGLGLGLDVFGIDLAPQMLAEARKEHPGLRFEEGSMLGLGLPDASLGGLLAWYSTIHVPDEELPRVFAEFHRVLAPGAPVQLGFQIGDEPLRMTEALGRDVSLVFHRRQPERVAELLRDAGLEVRSRVWRERETDGPFPERTPQGFVLARRPVVSGGCEDGDIGTAGV</sequence>
<name>A0ABC8BVI2_9ACTN</name>
<dbReference type="InterPro" id="IPR050508">
    <property type="entry name" value="Methyltransf_Superfamily"/>
</dbReference>
<dbReference type="Pfam" id="PF13649">
    <property type="entry name" value="Methyltransf_25"/>
    <property type="match status" value="1"/>
</dbReference>
<accession>A0ABC8BVI2</accession>
<keyword evidence="2" id="KW-0489">Methyltransferase</keyword>
<evidence type="ECO:0000259" key="1">
    <source>
        <dbReference type="Pfam" id="PF13649"/>
    </source>
</evidence>
<dbReference type="Gene3D" id="3.40.50.150">
    <property type="entry name" value="Vaccinia Virus protein VP39"/>
    <property type="match status" value="1"/>
</dbReference>
<dbReference type="RefSeq" id="WP_084748258.1">
    <property type="nucleotide sequence ID" value="NZ_CP020563.1"/>
</dbReference>
<dbReference type="PANTHER" id="PTHR42912">
    <property type="entry name" value="METHYLTRANSFERASE"/>
    <property type="match status" value="1"/>
</dbReference>
<evidence type="ECO:0000313" key="2">
    <source>
        <dbReference type="EMBL" id="ARF74336.1"/>
    </source>
</evidence>
<dbReference type="GO" id="GO:0008168">
    <property type="term" value="F:methyltransferase activity"/>
    <property type="evidence" value="ECO:0007669"/>
    <property type="project" value="UniProtKB-KW"/>
</dbReference>
<dbReference type="EMBL" id="CP020563">
    <property type="protein sequence ID" value="ARF74336.1"/>
    <property type="molecule type" value="Genomic_DNA"/>
</dbReference>
<dbReference type="KEGG" id="kab:B7C62_20435"/>
<dbReference type="SUPFAM" id="SSF53335">
    <property type="entry name" value="S-adenosyl-L-methionine-dependent methyltransferases"/>
    <property type="match status" value="1"/>
</dbReference>
<feature type="domain" description="Methyltransferase" evidence="1">
    <location>
        <begin position="61"/>
        <end position="152"/>
    </location>
</feature>
<dbReference type="InterPro" id="IPR029063">
    <property type="entry name" value="SAM-dependent_MTases_sf"/>
</dbReference>